<sequence>MGPIGAVSDLSTGIKLFWSGPSKGLFRRSTMSLRPSLVLLTRLVFMPTEGTVSSLYCKFPPMLDIEPLMMTAAVIFFRKEAMAKPSSPPLEMPRTPTPEPVT</sequence>
<dbReference type="Proteomes" id="UP000694415">
    <property type="component" value="Unplaced"/>
</dbReference>
<proteinExistence type="predicted"/>
<dbReference type="GeneTree" id="ENSGT01140000284053"/>
<protein>
    <submittedName>
        <fullName evidence="1">Uncharacterized protein</fullName>
    </submittedName>
</protein>
<reference evidence="1" key="2">
    <citation type="submission" date="2025-09" db="UniProtKB">
        <authorList>
            <consortium name="Ensembl"/>
        </authorList>
    </citation>
    <scope>IDENTIFICATION</scope>
</reference>
<dbReference type="AlphaFoldDB" id="A0A8C6MPJ3"/>
<accession>A0A8C6MPJ3</accession>
<evidence type="ECO:0000313" key="1">
    <source>
        <dbReference type="Ensembl" id="ENSMSIP00000003044.1"/>
    </source>
</evidence>
<dbReference type="Ensembl" id="ENSMSIT00000003858.1">
    <property type="protein sequence ID" value="ENSMSIP00000003044.1"/>
    <property type="gene ID" value="ENSMSIG00000002825.1"/>
</dbReference>
<evidence type="ECO:0000313" key="2">
    <source>
        <dbReference type="Proteomes" id="UP000694415"/>
    </source>
</evidence>
<organism evidence="1 2">
    <name type="scientific">Mus spicilegus</name>
    <name type="common">Mound-building mouse</name>
    <dbReference type="NCBI Taxonomy" id="10103"/>
    <lineage>
        <taxon>Eukaryota</taxon>
        <taxon>Metazoa</taxon>
        <taxon>Chordata</taxon>
        <taxon>Craniata</taxon>
        <taxon>Vertebrata</taxon>
        <taxon>Euteleostomi</taxon>
        <taxon>Mammalia</taxon>
        <taxon>Eutheria</taxon>
        <taxon>Euarchontoglires</taxon>
        <taxon>Glires</taxon>
        <taxon>Rodentia</taxon>
        <taxon>Myomorpha</taxon>
        <taxon>Muroidea</taxon>
        <taxon>Muridae</taxon>
        <taxon>Murinae</taxon>
        <taxon>Mus</taxon>
        <taxon>Mus</taxon>
    </lineage>
</organism>
<reference evidence="1" key="1">
    <citation type="submission" date="2025-08" db="UniProtKB">
        <authorList>
            <consortium name="Ensembl"/>
        </authorList>
    </citation>
    <scope>IDENTIFICATION</scope>
</reference>
<keyword evidence="2" id="KW-1185">Reference proteome</keyword>
<name>A0A8C6MPJ3_MUSSI</name>